<dbReference type="Proteomes" id="UP000510886">
    <property type="component" value="Chromosome"/>
</dbReference>
<dbReference type="InterPro" id="IPR036452">
    <property type="entry name" value="Ribo_hydro-like"/>
</dbReference>
<dbReference type="EMBL" id="CP047418">
    <property type="protein sequence ID" value="QLL78019.1"/>
    <property type="molecule type" value="Genomic_DNA"/>
</dbReference>
<evidence type="ECO:0000259" key="3">
    <source>
        <dbReference type="Pfam" id="PF01156"/>
    </source>
</evidence>
<dbReference type="RefSeq" id="WP_180848340.1">
    <property type="nucleotide sequence ID" value="NZ_CP047418.1"/>
</dbReference>
<dbReference type="GO" id="GO:0005829">
    <property type="term" value="C:cytosol"/>
    <property type="evidence" value="ECO:0007669"/>
    <property type="project" value="TreeGrafter"/>
</dbReference>
<keyword evidence="2" id="KW-0326">Glycosidase</keyword>
<evidence type="ECO:0000256" key="2">
    <source>
        <dbReference type="ARBA" id="ARBA00023295"/>
    </source>
</evidence>
<dbReference type="GO" id="GO:0008477">
    <property type="term" value="F:purine nucleosidase activity"/>
    <property type="evidence" value="ECO:0007669"/>
    <property type="project" value="TreeGrafter"/>
</dbReference>
<dbReference type="AlphaFoldDB" id="A0A7H9EKX0"/>
<protein>
    <submittedName>
        <fullName evidence="4">Nucleoside hydrolase</fullName>
    </submittedName>
</protein>
<sequence length="320" mass="34259">MTKYKVILDLDTGIDDAMALAYSLTLPNCDLIGVLSSYGNVVSDLSANNSLKLLDLLHHPEVPVYKGAEHALNQPNFTVLPVSAHIHGTNGVGEVTLPETDRTVAATSAVDFIIAAAHQYQDHLIVIPTGPLTNLAQAFQKDPQISHLIGKVVFMGGALTVPGNVSPAAEANIAQDPEAANIVLRGGFNITMVGLDVTLRTVLTKKETAHWRSLGTTAGQLYADIVDYYIDVYGETSPHLHGCALHDPLAVGIAADPSLAQTIALDMKVDLTDAFRGRTIGNEERLKEPTTTAVCVNVDVDRFTTTFMAHMNELLQESGE</sequence>
<dbReference type="Pfam" id="PF01156">
    <property type="entry name" value="IU_nuc_hydro"/>
    <property type="match status" value="1"/>
</dbReference>
<dbReference type="PANTHER" id="PTHR12304:SF4">
    <property type="entry name" value="URIDINE NUCLEOSIDASE"/>
    <property type="match status" value="1"/>
</dbReference>
<dbReference type="InterPro" id="IPR023186">
    <property type="entry name" value="IUNH"/>
</dbReference>
<proteinExistence type="predicted"/>
<accession>A0A7H9EKX0</accession>
<evidence type="ECO:0000313" key="5">
    <source>
        <dbReference type="Proteomes" id="UP000510886"/>
    </source>
</evidence>
<dbReference type="SUPFAM" id="SSF53590">
    <property type="entry name" value="Nucleoside hydrolase"/>
    <property type="match status" value="1"/>
</dbReference>
<dbReference type="PANTHER" id="PTHR12304">
    <property type="entry name" value="INOSINE-URIDINE PREFERRING NUCLEOSIDE HYDROLASE"/>
    <property type="match status" value="1"/>
</dbReference>
<evidence type="ECO:0000313" key="4">
    <source>
        <dbReference type="EMBL" id="QLL78019.1"/>
    </source>
</evidence>
<dbReference type="GO" id="GO:0006152">
    <property type="term" value="P:purine nucleoside catabolic process"/>
    <property type="evidence" value="ECO:0007669"/>
    <property type="project" value="TreeGrafter"/>
</dbReference>
<evidence type="ECO:0000256" key="1">
    <source>
        <dbReference type="ARBA" id="ARBA00022801"/>
    </source>
</evidence>
<feature type="domain" description="Inosine/uridine-preferring nucleoside hydrolase" evidence="3">
    <location>
        <begin position="6"/>
        <end position="304"/>
    </location>
</feature>
<reference evidence="4 5" key="1">
    <citation type="submission" date="2020-01" db="EMBL/GenBank/DDBJ databases">
        <title>Complete and circular genome sequences of six lactobacillus isolates from horses.</title>
        <authorList>
            <person name="Hassan H.M."/>
        </authorList>
    </citation>
    <scope>NUCLEOTIDE SEQUENCE [LARGE SCALE GENOMIC DNA]</scope>
    <source>
        <strain evidence="4 5">1A</strain>
    </source>
</reference>
<dbReference type="CDD" id="cd02650">
    <property type="entry name" value="nuc_hydro_CaPnhB"/>
    <property type="match status" value="1"/>
</dbReference>
<name>A0A7H9EKX0_9LACO</name>
<dbReference type="Gene3D" id="3.90.245.10">
    <property type="entry name" value="Ribonucleoside hydrolase-like"/>
    <property type="match status" value="1"/>
</dbReference>
<dbReference type="KEGG" id="lsw:GTO87_05000"/>
<gene>
    <name evidence="4" type="ORF">GTO87_05000</name>
</gene>
<organism evidence="4 5">
    <name type="scientific">Ligilactobacillus saerimneri</name>
    <dbReference type="NCBI Taxonomy" id="228229"/>
    <lineage>
        <taxon>Bacteria</taxon>
        <taxon>Bacillati</taxon>
        <taxon>Bacillota</taxon>
        <taxon>Bacilli</taxon>
        <taxon>Lactobacillales</taxon>
        <taxon>Lactobacillaceae</taxon>
        <taxon>Ligilactobacillus</taxon>
    </lineage>
</organism>
<dbReference type="InterPro" id="IPR001910">
    <property type="entry name" value="Inosine/uridine_hydrolase_dom"/>
</dbReference>
<keyword evidence="1 4" id="KW-0378">Hydrolase</keyword>